<evidence type="ECO:0000256" key="1">
    <source>
        <dbReference type="ARBA" id="ARBA00010062"/>
    </source>
</evidence>
<feature type="signal peptide" evidence="5">
    <location>
        <begin position="1"/>
        <end position="18"/>
    </location>
</feature>
<dbReference type="PRINTS" id="PR00337">
    <property type="entry name" value="LEUILEVALBP"/>
</dbReference>
<dbReference type="EMBL" id="JAACYS010000012">
    <property type="protein sequence ID" value="NCU16985.1"/>
    <property type="molecule type" value="Genomic_DNA"/>
</dbReference>
<dbReference type="Proteomes" id="UP000743899">
    <property type="component" value="Unassembled WGS sequence"/>
</dbReference>
<comment type="similarity">
    <text evidence="1">Belongs to the leucine-binding protein family.</text>
</comment>
<dbReference type="Gene3D" id="3.40.50.2300">
    <property type="match status" value="2"/>
</dbReference>
<dbReference type="RefSeq" id="WP_161919822.1">
    <property type="nucleotide sequence ID" value="NZ_JAACYS010000012.1"/>
</dbReference>
<proteinExistence type="inferred from homology"/>
<dbReference type="PROSITE" id="PS51257">
    <property type="entry name" value="PROKAR_LIPOPROTEIN"/>
    <property type="match status" value="1"/>
</dbReference>
<evidence type="ECO:0000259" key="6">
    <source>
        <dbReference type="Pfam" id="PF13458"/>
    </source>
</evidence>
<evidence type="ECO:0000256" key="2">
    <source>
        <dbReference type="ARBA" id="ARBA00022448"/>
    </source>
</evidence>
<evidence type="ECO:0000313" key="8">
    <source>
        <dbReference type="Proteomes" id="UP000743899"/>
    </source>
</evidence>
<keyword evidence="4" id="KW-0029">Amino-acid transport</keyword>
<name>A0ABX0A0P7_9BACI</name>
<dbReference type="PANTHER" id="PTHR30483:SF6">
    <property type="entry name" value="PERIPLASMIC BINDING PROTEIN OF ABC TRANSPORTER FOR NATURAL AMINO ACIDS"/>
    <property type="match status" value="1"/>
</dbReference>
<sequence>MIKRLLMSFLLIPMLLLAACAQGSSGGDGSSSGGGDKVVTLGFTGPLSGPAASYGEKTLRGIEMAIEEINGNGGFEVNGETYTLKIESLDDQYLPNEAAANAQRLVQESQTPIIFSPHSGGIMAMQVFNEQDEFIIAGYSSEPAITEQGNSLTVRIPPRYDGYLEPFTEYSMERFGTKLASIPTVTQYGQDWANALLPHWEAAGGEVVHESSVDFSKDTDFFTILTNALESNPDVLFIGGPSEPTAKLAQQARELGFGGGFIIMDQAKLDEMKLVVGDSYELLEGSIGTMPLIHSEFPGTPQFVEKYREKYNEDPGSEAGYHYVSVYIFVEAMKAAGNVEDAKEIYAHIQDGLDNLPEDKQVYVIEEIDENGGFVMTVRVAAVENGEIIEITAD</sequence>
<keyword evidence="3 5" id="KW-0732">Signal</keyword>
<organism evidence="7 8">
    <name type="scientific">Pallidibacillus pasinlerensis</name>
    <dbReference type="NCBI Taxonomy" id="2703818"/>
    <lineage>
        <taxon>Bacteria</taxon>
        <taxon>Bacillati</taxon>
        <taxon>Bacillota</taxon>
        <taxon>Bacilli</taxon>
        <taxon>Bacillales</taxon>
        <taxon>Bacillaceae</taxon>
        <taxon>Pallidibacillus</taxon>
    </lineage>
</organism>
<feature type="chain" id="PRO_5047150285" evidence="5">
    <location>
        <begin position="19"/>
        <end position="394"/>
    </location>
</feature>
<dbReference type="InterPro" id="IPR051010">
    <property type="entry name" value="BCAA_transport"/>
</dbReference>
<keyword evidence="2" id="KW-0813">Transport</keyword>
<evidence type="ECO:0000313" key="7">
    <source>
        <dbReference type="EMBL" id="NCU16985.1"/>
    </source>
</evidence>
<feature type="domain" description="Leucine-binding protein" evidence="6">
    <location>
        <begin position="39"/>
        <end position="384"/>
    </location>
</feature>
<gene>
    <name evidence="7" type="ORF">GW534_04255</name>
</gene>
<dbReference type="InterPro" id="IPR028081">
    <property type="entry name" value="Leu-bd"/>
</dbReference>
<dbReference type="SUPFAM" id="SSF53822">
    <property type="entry name" value="Periplasmic binding protein-like I"/>
    <property type="match status" value="1"/>
</dbReference>
<accession>A0ABX0A0P7</accession>
<dbReference type="InterPro" id="IPR028082">
    <property type="entry name" value="Peripla_BP_I"/>
</dbReference>
<comment type="caution">
    <text evidence="7">The sequence shown here is derived from an EMBL/GenBank/DDBJ whole genome shotgun (WGS) entry which is preliminary data.</text>
</comment>
<evidence type="ECO:0000256" key="5">
    <source>
        <dbReference type="SAM" id="SignalP"/>
    </source>
</evidence>
<keyword evidence="8" id="KW-1185">Reference proteome</keyword>
<evidence type="ECO:0000256" key="3">
    <source>
        <dbReference type="ARBA" id="ARBA00022729"/>
    </source>
</evidence>
<dbReference type="InterPro" id="IPR000709">
    <property type="entry name" value="Leu_Ile_Val-bd"/>
</dbReference>
<reference evidence="7 8" key="1">
    <citation type="submission" date="2020-01" db="EMBL/GenBank/DDBJ databases">
        <title>A novel Bacillus sp. from Pasinler.</title>
        <authorList>
            <person name="Adiguzel A."/>
            <person name="Ay H."/>
            <person name="Baltaci M.O."/>
        </authorList>
    </citation>
    <scope>NUCLEOTIDE SEQUENCE [LARGE SCALE GENOMIC DNA]</scope>
    <source>
        <strain evidence="7 8">P1</strain>
    </source>
</reference>
<dbReference type="CDD" id="cd06336">
    <property type="entry name" value="PBP1_ABC_ligand_binding-like"/>
    <property type="match status" value="1"/>
</dbReference>
<dbReference type="Pfam" id="PF13458">
    <property type="entry name" value="Peripla_BP_6"/>
    <property type="match status" value="1"/>
</dbReference>
<evidence type="ECO:0000256" key="4">
    <source>
        <dbReference type="ARBA" id="ARBA00022970"/>
    </source>
</evidence>
<dbReference type="PANTHER" id="PTHR30483">
    <property type="entry name" value="LEUCINE-SPECIFIC-BINDING PROTEIN"/>
    <property type="match status" value="1"/>
</dbReference>
<protein>
    <submittedName>
        <fullName evidence="7">ABC transporter substrate-binding protein</fullName>
    </submittedName>
</protein>